<dbReference type="Proteomes" id="UP000030763">
    <property type="component" value="Unassembled WGS sequence"/>
</dbReference>
<name>U6MGR0_EIMMA</name>
<accession>U6MGR0</accession>
<dbReference type="OrthoDB" id="346092at2759"/>
<protein>
    <submittedName>
        <fullName evidence="1">Uncharacterized protein</fullName>
    </submittedName>
</protein>
<reference evidence="1" key="1">
    <citation type="submission" date="2013-10" db="EMBL/GenBank/DDBJ databases">
        <title>Genomic analysis of the causative agents of coccidiosis in chickens.</title>
        <authorList>
            <person name="Reid A.J."/>
            <person name="Blake D."/>
            <person name="Billington K."/>
            <person name="Browne H."/>
            <person name="Dunn M."/>
            <person name="Hung S."/>
            <person name="Kawahara F."/>
            <person name="Miranda-Saavedra D."/>
            <person name="Mourier T."/>
            <person name="Nagra H."/>
            <person name="Otto T.D."/>
            <person name="Rawlings N."/>
            <person name="Sanchez A."/>
            <person name="Sanders M."/>
            <person name="Subramaniam C."/>
            <person name="Tay Y."/>
            <person name="Dear P."/>
            <person name="Doerig C."/>
            <person name="Gruber A."/>
            <person name="Parkinson J."/>
            <person name="Shirley M."/>
            <person name="Wan K.L."/>
            <person name="Berriman M."/>
            <person name="Tomley F."/>
            <person name="Pain A."/>
        </authorList>
    </citation>
    <scope>NUCLEOTIDE SEQUENCE [LARGE SCALE GENOMIC DNA]</scope>
    <source>
        <strain evidence="1">Weybridge</strain>
    </source>
</reference>
<reference evidence="1" key="2">
    <citation type="submission" date="2013-10" db="EMBL/GenBank/DDBJ databases">
        <authorList>
            <person name="Aslett M."/>
        </authorList>
    </citation>
    <scope>NUCLEOTIDE SEQUENCE [LARGE SCALE GENOMIC DNA]</scope>
    <source>
        <strain evidence="1">Weybridge</strain>
    </source>
</reference>
<dbReference type="GeneID" id="25338313"/>
<keyword evidence="2" id="KW-1185">Reference proteome</keyword>
<dbReference type="EMBL" id="HG722161">
    <property type="protein sequence ID" value="CDJ61634.1"/>
    <property type="molecule type" value="Genomic_DNA"/>
</dbReference>
<dbReference type="RefSeq" id="XP_013338284.1">
    <property type="nucleotide sequence ID" value="XM_013482830.1"/>
</dbReference>
<evidence type="ECO:0000313" key="2">
    <source>
        <dbReference type="Proteomes" id="UP000030763"/>
    </source>
</evidence>
<sequence>MPITDHEPLSESSRRRLTELKGGDWWILGSTSYAVVDPTKPRTPSDLVQRFNRPRQLTDELDGSGWPPFRPMSGAVGFPEQWRYINLLIPQQDNEVVKGNEDFLDLLKKSRHGRSSVPDSRSFTGSNFASSANVHRTVSRGQSSFIIIPAAKASLRDTGNSSTTVQYHAKVPSFRAIVRQLQEDAQRHRLREVNLLANKGQSTERVPSIQYAAADSAVGIARTSSMGGKDGLNARNGTGTIAFDASASIGSSTDSLFHKLARERLKRSFTRLATRMSSSVSHTQIEQSENEANADYSDPGVADLYRRTVGTLKQLKEGAHLLYKEMHNLQRAAEIAEKLAPQLKPELDTNDGEAGSEMKPSNLRSGLVIGSLQLLGIDIKEPHAAMTDNQLQEMQKAAEAARQQRLLHVETLQRLHEHLVIACECHEKFRTAPPSVVCSALSTIDTVAERWVTWEPHAPLFLPVALAALACTMAYNACTVGSTEVAAQTLASLLLHDGSKKAAQEVAERSFRHSLMNDSMLEHRKLIEGVVVRMLALVLDHDMPKPAPRTSSQLQVPPGQRTPAVVTRTENVLGNLAAEQVSTSSCFFSVVSVAQQAIVAIHEAGGRRGDPVSLVREAERHRDPRIAQNERALLQKLEFAFLELRLNMNKLLALRLALSELGCTQQAWDKINEFNTRIKALSGEKGHTDEQAD</sequence>
<dbReference type="AlphaFoldDB" id="U6MGR0"/>
<dbReference type="OMA" id="GDWWILG"/>
<proteinExistence type="predicted"/>
<evidence type="ECO:0000313" key="1">
    <source>
        <dbReference type="EMBL" id="CDJ61634.1"/>
    </source>
</evidence>
<gene>
    <name evidence="1" type="ORF">EMWEY_00043270</name>
</gene>
<organism evidence="1 2">
    <name type="scientific">Eimeria maxima</name>
    <name type="common">Coccidian parasite</name>
    <dbReference type="NCBI Taxonomy" id="5804"/>
    <lineage>
        <taxon>Eukaryota</taxon>
        <taxon>Sar</taxon>
        <taxon>Alveolata</taxon>
        <taxon>Apicomplexa</taxon>
        <taxon>Conoidasida</taxon>
        <taxon>Coccidia</taxon>
        <taxon>Eucoccidiorida</taxon>
        <taxon>Eimeriorina</taxon>
        <taxon>Eimeriidae</taxon>
        <taxon>Eimeria</taxon>
    </lineage>
</organism>
<dbReference type="VEuPathDB" id="ToxoDB:EMWEY_00043270"/>